<accession>X1VEM2</accession>
<organism evidence="1">
    <name type="scientific">marine sediment metagenome</name>
    <dbReference type="NCBI Taxonomy" id="412755"/>
    <lineage>
        <taxon>unclassified sequences</taxon>
        <taxon>metagenomes</taxon>
        <taxon>ecological metagenomes</taxon>
    </lineage>
</organism>
<evidence type="ECO:0000313" key="1">
    <source>
        <dbReference type="EMBL" id="GAJ16232.1"/>
    </source>
</evidence>
<dbReference type="EMBL" id="BARW01026323">
    <property type="protein sequence ID" value="GAJ16232.1"/>
    <property type="molecule type" value="Genomic_DNA"/>
</dbReference>
<feature type="non-terminal residue" evidence="1">
    <location>
        <position position="32"/>
    </location>
</feature>
<gene>
    <name evidence="1" type="ORF">S12H4_42957</name>
</gene>
<comment type="caution">
    <text evidence="1">The sequence shown here is derived from an EMBL/GenBank/DDBJ whole genome shotgun (WGS) entry which is preliminary data.</text>
</comment>
<sequence length="32" mass="3810">MVDLEEQKYEQLRKLAKELHIPVPEAFLTLEV</sequence>
<proteinExistence type="predicted"/>
<protein>
    <submittedName>
        <fullName evidence="1">Uncharacterized protein</fullName>
    </submittedName>
</protein>
<reference evidence="1" key="1">
    <citation type="journal article" date="2014" name="Front. Microbiol.">
        <title>High frequency of phylogenetically diverse reductive dehalogenase-homologous genes in deep subseafloor sedimentary metagenomes.</title>
        <authorList>
            <person name="Kawai M."/>
            <person name="Futagami T."/>
            <person name="Toyoda A."/>
            <person name="Takaki Y."/>
            <person name="Nishi S."/>
            <person name="Hori S."/>
            <person name="Arai W."/>
            <person name="Tsubouchi T."/>
            <person name="Morono Y."/>
            <person name="Uchiyama I."/>
            <person name="Ito T."/>
            <person name="Fujiyama A."/>
            <person name="Inagaki F."/>
            <person name="Takami H."/>
        </authorList>
    </citation>
    <scope>NUCLEOTIDE SEQUENCE</scope>
    <source>
        <strain evidence="1">Expedition CK06-06</strain>
    </source>
</reference>
<dbReference type="AlphaFoldDB" id="X1VEM2"/>
<name>X1VEM2_9ZZZZ</name>